<name>A0A6J5SYK8_9CAUD</name>
<protein>
    <submittedName>
        <fullName evidence="2">Uncharacterized protein</fullName>
    </submittedName>
</protein>
<evidence type="ECO:0000313" key="2">
    <source>
        <dbReference type="EMBL" id="CAB4219754.1"/>
    </source>
</evidence>
<reference evidence="2" key="1">
    <citation type="submission" date="2020-05" db="EMBL/GenBank/DDBJ databases">
        <authorList>
            <person name="Chiriac C."/>
            <person name="Salcher M."/>
            <person name="Ghai R."/>
            <person name="Kavagutti S V."/>
        </authorList>
    </citation>
    <scope>NUCLEOTIDE SEQUENCE</scope>
</reference>
<dbReference type="EMBL" id="LR797484">
    <property type="protein sequence ID" value="CAB4219754.1"/>
    <property type="molecule type" value="Genomic_DNA"/>
</dbReference>
<accession>A0A6J5SYK8</accession>
<organism evidence="2">
    <name type="scientific">uncultured Caudovirales phage</name>
    <dbReference type="NCBI Taxonomy" id="2100421"/>
    <lineage>
        <taxon>Viruses</taxon>
        <taxon>Duplodnaviria</taxon>
        <taxon>Heunggongvirae</taxon>
        <taxon>Uroviricota</taxon>
        <taxon>Caudoviricetes</taxon>
        <taxon>Peduoviridae</taxon>
        <taxon>Maltschvirus</taxon>
        <taxon>Maltschvirus maltsch</taxon>
    </lineage>
</organism>
<dbReference type="EMBL" id="LR798404">
    <property type="protein sequence ID" value="CAB5229803.1"/>
    <property type="molecule type" value="Genomic_DNA"/>
</dbReference>
<evidence type="ECO:0000313" key="1">
    <source>
        <dbReference type="EMBL" id="CAB4184629.1"/>
    </source>
</evidence>
<gene>
    <name evidence="1" type="ORF">UFOVP1113_22</name>
    <name evidence="3" type="ORF">UFOVP1563_32</name>
    <name evidence="2" type="ORF">UFOVP1627_14</name>
</gene>
<proteinExistence type="predicted"/>
<evidence type="ECO:0000313" key="3">
    <source>
        <dbReference type="EMBL" id="CAB5229803.1"/>
    </source>
</evidence>
<dbReference type="EMBL" id="LR797072">
    <property type="protein sequence ID" value="CAB4184629.1"/>
    <property type="molecule type" value="Genomic_DNA"/>
</dbReference>
<sequence>MKSIIAGIFIGMLLVTFNATAAVKCKPDGRGGMCCWDTDRDGPFPPIIC</sequence>